<dbReference type="InterPro" id="IPR015797">
    <property type="entry name" value="NUDIX_hydrolase-like_dom_sf"/>
</dbReference>
<proteinExistence type="predicted"/>
<protein>
    <recommendedName>
        <fullName evidence="3">NUDIX domain-containing protein</fullName>
    </recommendedName>
</protein>
<name>A0A538SKQ6_UNCEI</name>
<sequence length="77" mass="8859">MRSVAMFEVGLKVLLVRQGRPLIVRERVKPQFWELPGGRFDVGEETVAPATRPRHRSPRCVRRMRPDEVPALVLNAK</sequence>
<reference evidence="1 2" key="1">
    <citation type="journal article" date="2019" name="Nat. Microbiol.">
        <title>Mediterranean grassland soil C-N compound turnover is dependent on rainfall and depth, and is mediated by genomically divergent microorganisms.</title>
        <authorList>
            <person name="Diamond S."/>
            <person name="Andeer P.F."/>
            <person name="Li Z."/>
            <person name="Crits-Christoph A."/>
            <person name="Burstein D."/>
            <person name="Anantharaman K."/>
            <person name="Lane K.R."/>
            <person name="Thomas B.C."/>
            <person name="Pan C."/>
            <person name="Northen T.R."/>
            <person name="Banfield J.F."/>
        </authorList>
    </citation>
    <scope>NUCLEOTIDE SEQUENCE [LARGE SCALE GENOMIC DNA]</scope>
    <source>
        <strain evidence="1">WS_3</strain>
    </source>
</reference>
<gene>
    <name evidence="1" type="ORF">E6K73_04320</name>
</gene>
<evidence type="ECO:0000313" key="2">
    <source>
        <dbReference type="Proteomes" id="UP000320184"/>
    </source>
</evidence>
<evidence type="ECO:0008006" key="3">
    <source>
        <dbReference type="Google" id="ProtNLM"/>
    </source>
</evidence>
<comment type="caution">
    <text evidence="1">The sequence shown here is derived from an EMBL/GenBank/DDBJ whole genome shotgun (WGS) entry which is preliminary data.</text>
</comment>
<organism evidence="1 2">
    <name type="scientific">Eiseniibacteriota bacterium</name>
    <dbReference type="NCBI Taxonomy" id="2212470"/>
    <lineage>
        <taxon>Bacteria</taxon>
        <taxon>Candidatus Eiseniibacteriota</taxon>
    </lineage>
</organism>
<dbReference type="AlphaFoldDB" id="A0A538SKQ6"/>
<dbReference type="Proteomes" id="UP000320184">
    <property type="component" value="Unassembled WGS sequence"/>
</dbReference>
<dbReference type="Gene3D" id="3.90.79.10">
    <property type="entry name" value="Nucleoside Triphosphate Pyrophosphohydrolase"/>
    <property type="match status" value="1"/>
</dbReference>
<evidence type="ECO:0000313" key="1">
    <source>
        <dbReference type="EMBL" id="TMQ51956.1"/>
    </source>
</evidence>
<dbReference type="SUPFAM" id="SSF55811">
    <property type="entry name" value="Nudix"/>
    <property type="match status" value="1"/>
</dbReference>
<accession>A0A538SKQ6</accession>
<dbReference type="EMBL" id="VBOT01000050">
    <property type="protein sequence ID" value="TMQ51956.1"/>
    <property type="molecule type" value="Genomic_DNA"/>
</dbReference>